<protein>
    <submittedName>
        <fullName evidence="1">Transcriptional regulator</fullName>
    </submittedName>
</protein>
<reference evidence="1" key="1">
    <citation type="submission" date="2017-02" db="UniProtKB">
        <authorList>
            <consortium name="WormBaseParasite"/>
        </authorList>
    </citation>
    <scope>IDENTIFICATION</scope>
</reference>
<accession>A0A0R3T8V6</accession>
<sequence length="86" mass="9228">LARRSSEDSLLCDTLAISSSELLRSMASVIGTSRVLQLPVRVGVSSPLTTEYGELTERLDGALEESLLALLHSSVLIYTPRGVRAV</sequence>
<proteinExistence type="predicted"/>
<dbReference type="WBParaSite" id="HNAJ_0000349501-mRNA-1">
    <property type="protein sequence ID" value="HNAJ_0000349501-mRNA-1"/>
    <property type="gene ID" value="HNAJ_0000349501"/>
</dbReference>
<dbReference type="AlphaFoldDB" id="A0A0R3T8V6"/>
<organism evidence="1">
    <name type="scientific">Rodentolepis nana</name>
    <name type="common">Dwarf tapeworm</name>
    <name type="synonym">Hymenolepis nana</name>
    <dbReference type="NCBI Taxonomy" id="102285"/>
    <lineage>
        <taxon>Eukaryota</taxon>
        <taxon>Metazoa</taxon>
        <taxon>Spiralia</taxon>
        <taxon>Lophotrochozoa</taxon>
        <taxon>Platyhelminthes</taxon>
        <taxon>Cestoda</taxon>
        <taxon>Eucestoda</taxon>
        <taxon>Cyclophyllidea</taxon>
        <taxon>Hymenolepididae</taxon>
        <taxon>Rodentolepis</taxon>
    </lineage>
</organism>
<name>A0A0R3T8V6_RODNA</name>
<evidence type="ECO:0000313" key="1">
    <source>
        <dbReference type="WBParaSite" id="HNAJ_0000349501-mRNA-1"/>
    </source>
</evidence>